<accession>X6NZQ1</accession>
<comment type="caution">
    <text evidence="5">The sequence shown here is derived from an EMBL/GenBank/DDBJ whole genome shotgun (WGS) entry which is preliminary data.</text>
</comment>
<dbReference type="PROSITE" id="PS01190">
    <property type="entry name" value="RIBOSOMAL_L36E"/>
    <property type="match status" value="1"/>
</dbReference>
<proteinExistence type="inferred from homology"/>
<evidence type="ECO:0000256" key="4">
    <source>
        <dbReference type="RuleBase" id="RU000665"/>
    </source>
</evidence>
<dbReference type="OrthoDB" id="9616667at2759"/>
<name>X6NZQ1_RETFI</name>
<dbReference type="GO" id="GO:0003735">
    <property type="term" value="F:structural constituent of ribosome"/>
    <property type="evidence" value="ECO:0007669"/>
    <property type="project" value="InterPro"/>
</dbReference>
<evidence type="ECO:0000313" key="6">
    <source>
        <dbReference type="Proteomes" id="UP000023152"/>
    </source>
</evidence>
<protein>
    <recommendedName>
        <fullName evidence="4">60S ribosomal protein L36</fullName>
    </recommendedName>
</protein>
<dbReference type="InterPro" id="IPR038097">
    <property type="entry name" value="Ribosomal_eL36_sf"/>
</dbReference>
<dbReference type="Pfam" id="PF01158">
    <property type="entry name" value="Ribosomal_L36e"/>
    <property type="match status" value="1"/>
</dbReference>
<gene>
    <name evidence="5" type="ORF">RFI_05689</name>
</gene>
<keyword evidence="6" id="KW-1185">Reference proteome</keyword>
<evidence type="ECO:0000256" key="2">
    <source>
        <dbReference type="ARBA" id="ARBA00022980"/>
    </source>
</evidence>
<dbReference type="GO" id="GO:1990904">
    <property type="term" value="C:ribonucleoprotein complex"/>
    <property type="evidence" value="ECO:0007669"/>
    <property type="project" value="UniProtKB-KW"/>
</dbReference>
<dbReference type="Gene3D" id="1.10.10.1760">
    <property type="entry name" value="60S ribosomal protein L36"/>
    <property type="match status" value="1"/>
</dbReference>
<dbReference type="GO" id="GO:0006412">
    <property type="term" value="P:translation"/>
    <property type="evidence" value="ECO:0007669"/>
    <property type="project" value="InterPro"/>
</dbReference>
<dbReference type="GO" id="GO:0005840">
    <property type="term" value="C:ribosome"/>
    <property type="evidence" value="ECO:0007669"/>
    <property type="project" value="UniProtKB-KW"/>
</dbReference>
<dbReference type="EMBL" id="ASPP01004941">
    <property type="protein sequence ID" value="ETO31431.1"/>
    <property type="molecule type" value="Genomic_DNA"/>
</dbReference>
<dbReference type="InterPro" id="IPR000509">
    <property type="entry name" value="Ribosomal_eL36"/>
</dbReference>
<evidence type="ECO:0000256" key="3">
    <source>
        <dbReference type="ARBA" id="ARBA00023274"/>
    </source>
</evidence>
<comment type="similarity">
    <text evidence="1 4">Belongs to the eukaryotic ribosomal protein eL36 family.</text>
</comment>
<evidence type="ECO:0000256" key="1">
    <source>
        <dbReference type="ARBA" id="ARBA00006509"/>
    </source>
</evidence>
<keyword evidence="3 4" id="KW-0687">Ribonucleoprotein</keyword>
<keyword evidence="2 4" id="KW-0689">Ribosomal protein</keyword>
<sequence length="108" mass="12645">MIEIKIEILQKKKLYQIIHETVGFAPYEKRVMELIRLDKAKKALKLAKKREKHKFDVCLKILKQLGTHKRAKKKTAFLNNYLAEQARLEALKKTQQKVTGVTAQKEQS</sequence>
<dbReference type="Proteomes" id="UP000023152">
    <property type="component" value="Unassembled WGS sequence"/>
</dbReference>
<dbReference type="AlphaFoldDB" id="X6NZQ1"/>
<evidence type="ECO:0000313" key="5">
    <source>
        <dbReference type="EMBL" id="ETO31431.1"/>
    </source>
</evidence>
<organism evidence="5 6">
    <name type="scientific">Reticulomyxa filosa</name>
    <dbReference type="NCBI Taxonomy" id="46433"/>
    <lineage>
        <taxon>Eukaryota</taxon>
        <taxon>Sar</taxon>
        <taxon>Rhizaria</taxon>
        <taxon>Retaria</taxon>
        <taxon>Foraminifera</taxon>
        <taxon>Monothalamids</taxon>
        <taxon>Reticulomyxidae</taxon>
        <taxon>Reticulomyxa</taxon>
    </lineage>
</organism>
<reference evidence="5 6" key="1">
    <citation type="journal article" date="2013" name="Curr. Biol.">
        <title>The Genome of the Foraminiferan Reticulomyxa filosa.</title>
        <authorList>
            <person name="Glockner G."/>
            <person name="Hulsmann N."/>
            <person name="Schleicher M."/>
            <person name="Noegel A.A."/>
            <person name="Eichinger L."/>
            <person name="Gallinger C."/>
            <person name="Pawlowski J."/>
            <person name="Sierra R."/>
            <person name="Euteneuer U."/>
            <person name="Pillet L."/>
            <person name="Moustafa A."/>
            <person name="Platzer M."/>
            <person name="Groth M."/>
            <person name="Szafranski K."/>
            <person name="Schliwa M."/>
        </authorList>
    </citation>
    <scope>NUCLEOTIDE SEQUENCE [LARGE SCALE GENOMIC DNA]</scope>
</reference>